<name>A0ABV2TCE5_9BACT</name>
<feature type="compositionally biased region" description="Basic and acidic residues" evidence="1">
    <location>
        <begin position="91"/>
        <end position="113"/>
    </location>
</feature>
<accession>A0ABV2TCE5</accession>
<dbReference type="EMBL" id="JBEXAC010000002">
    <property type="protein sequence ID" value="MET7000711.1"/>
    <property type="molecule type" value="Genomic_DNA"/>
</dbReference>
<evidence type="ECO:0000313" key="3">
    <source>
        <dbReference type="Proteomes" id="UP001549749"/>
    </source>
</evidence>
<comment type="caution">
    <text evidence="2">The sequence shown here is derived from an EMBL/GenBank/DDBJ whole genome shotgun (WGS) entry which is preliminary data.</text>
</comment>
<evidence type="ECO:0000313" key="2">
    <source>
        <dbReference type="EMBL" id="MET7000711.1"/>
    </source>
</evidence>
<reference evidence="2 3" key="1">
    <citation type="submission" date="2024-06" db="EMBL/GenBank/DDBJ databases">
        <title>Chitinophaga defluvii sp. nov., isolated from municipal sewage.</title>
        <authorList>
            <person name="Zhang L."/>
        </authorList>
    </citation>
    <scope>NUCLEOTIDE SEQUENCE [LARGE SCALE GENOMIC DNA]</scope>
    <source>
        <strain evidence="2 3">H8</strain>
    </source>
</reference>
<protein>
    <submittedName>
        <fullName evidence="2">Uncharacterized protein</fullName>
    </submittedName>
</protein>
<evidence type="ECO:0000256" key="1">
    <source>
        <dbReference type="SAM" id="MobiDB-lite"/>
    </source>
</evidence>
<sequence>MWAMENYYQNNLETGKLNIYTSKEYYTGLDSCVQKVFRDYCLFSRHQDCWISKGKFQNCGYLTDKLNELGFIEKPAVGEKISFEEQVQRQMESAKHRAERAEKRAEKAEKNSDHLSGSTNIEKMVQESKKATYYSRKAQTAKATAKGEQYKDERFLLRRIKESESIIRVCERKKSGRYNPGSPIEPISDEMKAVYDKNIAEQRDKLDFYFKCMKAIDPNWTPEQKASRKKGKGL</sequence>
<keyword evidence="3" id="KW-1185">Reference proteome</keyword>
<feature type="region of interest" description="Disordered" evidence="1">
    <location>
        <begin position="91"/>
        <end position="116"/>
    </location>
</feature>
<dbReference type="RefSeq" id="WP_354663263.1">
    <property type="nucleotide sequence ID" value="NZ_JBEXAC010000002.1"/>
</dbReference>
<proteinExistence type="predicted"/>
<gene>
    <name evidence="2" type="ORF">ABR189_25225</name>
</gene>
<organism evidence="2 3">
    <name type="scientific">Chitinophaga defluvii</name>
    <dbReference type="NCBI Taxonomy" id="3163343"/>
    <lineage>
        <taxon>Bacteria</taxon>
        <taxon>Pseudomonadati</taxon>
        <taxon>Bacteroidota</taxon>
        <taxon>Chitinophagia</taxon>
        <taxon>Chitinophagales</taxon>
        <taxon>Chitinophagaceae</taxon>
        <taxon>Chitinophaga</taxon>
    </lineage>
</organism>
<dbReference type="Proteomes" id="UP001549749">
    <property type="component" value="Unassembled WGS sequence"/>
</dbReference>